<feature type="domain" description="RING-type" evidence="7">
    <location>
        <begin position="30"/>
        <end position="70"/>
    </location>
</feature>
<dbReference type="HOGENOM" id="CLU_050242_0_0_1"/>
<evidence type="ECO:0000313" key="9">
    <source>
        <dbReference type="Proteomes" id="UP000030706"/>
    </source>
</evidence>
<dbReference type="GO" id="GO:0000209">
    <property type="term" value="P:protein polyubiquitination"/>
    <property type="evidence" value="ECO:0007669"/>
    <property type="project" value="TreeGrafter"/>
</dbReference>
<dbReference type="AlphaFoldDB" id="A0A074Y930"/>
<evidence type="ECO:0000256" key="2">
    <source>
        <dbReference type="ARBA" id="ARBA00012483"/>
    </source>
</evidence>
<dbReference type="GO" id="GO:0006513">
    <property type="term" value="P:protein monoubiquitination"/>
    <property type="evidence" value="ECO:0007669"/>
    <property type="project" value="TreeGrafter"/>
</dbReference>
<accession>A0A074Y930</accession>
<keyword evidence="3" id="KW-0808">Transferase</keyword>
<dbReference type="STRING" id="1043002.A0A074Y930"/>
<reference evidence="8 9" key="1">
    <citation type="journal article" date="2014" name="BMC Genomics">
        <title>Genome sequencing of four Aureobasidium pullulans varieties: biotechnological potential, stress tolerance, and description of new species.</title>
        <authorList>
            <person name="Gostin Ar C."/>
            <person name="Ohm R.A."/>
            <person name="Kogej T."/>
            <person name="Sonjak S."/>
            <person name="Turk M."/>
            <person name="Zajc J."/>
            <person name="Zalar P."/>
            <person name="Grube M."/>
            <person name="Sun H."/>
            <person name="Han J."/>
            <person name="Sharma A."/>
            <person name="Chiniquy J."/>
            <person name="Ngan C.Y."/>
            <person name="Lipzen A."/>
            <person name="Barry K."/>
            <person name="Grigoriev I.V."/>
            <person name="Gunde-Cimerman N."/>
        </authorList>
    </citation>
    <scope>NUCLEOTIDE SEQUENCE [LARGE SCALE GENOMIC DNA]</scope>
    <source>
        <strain evidence="8 9">EXF-150</strain>
    </source>
</reference>
<evidence type="ECO:0000256" key="1">
    <source>
        <dbReference type="ARBA" id="ARBA00000900"/>
    </source>
</evidence>
<dbReference type="Gene3D" id="3.30.40.10">
    <property type="entry name" value="Zinc/RING finger domain, C3HC4 (zinc finger)"/>
    <property type="match status" value="1"/>
</dbReference>
<proteinExistence type="predicted"/>
<keyword evidence="6" id="KW-0479">Metal-binding</keyword>
<dbReference type="GeneID" id="40744879"/>
<dbReference type="OrthoDB" id="21204at2759"/>
<evidence type="ECO:0000256" key="6">
    <source>
        <dbReference type="PROSITE-ProRule" id="PRU00175"/>
    </source>
</evidence>
<dbReference type="Pfam" id="PF13639">
    <property type="entry name" value="zf-RING_2"/>
    <property type="match status" value="1"/>
</dbReference>
<keyword evidence="9" id="KW-1185">Reference proteome</keyword>
<dbReference type="RefSeq" id="XP_029759553.1">
    <property type="nucleotide sequence ID" value="XM_029902573.1"/>
</dbReference>
<keyword evidence="4" id="KW-0805">Transcription regulation</keyword>
<organism evidence="8 9">
    <name type="scientific">Aureobasidium pullulans EXF-150</name>
    <dbReference type="NCBI Taxonomy" id="1043002"/>
    <lineage>
        <taxon>Eukaryota</taxon>
        <taxon>Fungi</taxon>
        <taxon>Dikarya</taxon>
        <taxon>Ascomycota</taxon>
        <taxon>Pezizomycotina</taxon>
        <taxon>Dothideomycetes</taxon>
        <taxon>Dothideomycetidae</taxon>
        <taxon>Dothideales</taxon>
        <taxon>Saccotheciaceae</taxon>
        <taxon>Aureobasidium</taxon>
    </lineage>
</organism>
<dbReference type="PANTHER" id="PTHR46077:SF1">
    <property type="entry name" value="TOP1 BINDING ARGININE_SERINE RICH PROTEIN, E3 UBIQUITIN LIGASE"/>
    <property type="match status" value="1"/>
</dbReference>
<keyword evidence="6" id="KW-0862">Zinc</keyword>
<evidence type="ECO:0000256" key="4">
    <source>
        <dbReference type="ARBA" id="ARBA00023015"/>
    </source>
</evidence>
<keyword evidence="5" id="KW-0804">Transcription</keyword>
<evidence type="ECO:0000313" key="8">
    <source>
        <dbReference type="EMBL" id="KEQ83366.1"/>
    </source>
</evidence>
<dbReference type="SMART" id="SM00184">
    <property type="entry name" value="RING"/>
    <property type="match status" value="1"/>
</dbReference>
<evidence type="ECO:0000256" key="5">
    <source>
        <dbReference type="ARBA" id="ARBA00023163"/>
    </source>
</evidence>
<dbReference type="PROSITE" id="PS50089">
    <property type="entry name" value="ZF_RING_2"/>
    <property type="match status" value="1"/>
</dbReference>
<dbReference type="SUPFAM" id="SSF57850">
    <property type="entry name" value="RING/U-box"/>
    <property type="match status" value="1"/>
</dbReference>
<dbReference type="Proteomes" id="UP000030706">
    <property type="component" value="Unassembled WGS sequence"/>
</dbReference>
<keyword evidence="6" id="KW-0863">Zinc-finger</keyword>
<dbReference type="EMBL" id="KL584984">
    <property type="protein sequence ID" value="KEQ83366.1"/>
    <property type="molecule type" value="Genomic_DNA"/>
</dbReference>
<evidence type="ECO:0000259" key="7">
    <source>
        <dbReference type="PROSITE" id="PS50089"/>
    </source>
</evidence>
<dbReference type="GO" id="GO:0008270">
    <property type="term" value="F:zinc ion binding"/>
    <property type="evidence" value="ECO:0007669"/>
    <property type="project" value="UniProtKB-KW"/>
</dbReference>
<comment type="catalytic activity">
    <reaction evidence="1">
        <text>S-ubiquitinyl-[E2 ubiquitin-conjugating enzyme]-L-cysteine + [acceptor protein]-L-lysine = [E2 ubiquitin-conjugating enzyme]-L-cysteine + N(6)-ubiquitinyl-[acceptor protein]-L-lysine.</text>
        <dbReference type="EC" id="2.3.2.27"/>
    </reaction>
</comment>
<sequence>MEALQKDYDPTLGFSIKGKAKQRDAPQDTCVICLDAVTERAVAVPCNHLNFDFLCLCSWTQEHPSCPLCKTPLTAIEYDWRSPTDRKVYTIPKKEDKPKAPAATTSTNRFHLPRRRPAQSSHPRIHNPNAALAFRRRIYAEQNYSLHVGANRTSQYRNFTPATFTTSPALQSRARLFMRREFQAFDFLAENNARLGFLIEYIVAILKTTEIKDAAGSASALVSEFLGTSAGSLFLHELEAWLRSPYERLEDWDRHVQYAPKRPRYQNG</sequence>
<dbReference type="InterPro" id="IPR013083">
    <property type="entry name" value="Znf_RING/FYVE/PHD"/>
</dbReference>
<dbReference type="GO" id="GO:0061630">
    <property type="term" value="F:ubiquitin protein ligase activity"/>
    <property type="evidence" value="ECO:0007669"/>
    <property type="project" value="UniProtKB-EC"/>
</dbReference>
<name>A0A074Y930_AURPU</name>
<dbReference type="InterPro" id="IPR001841">
    <property type="entry name" value="Znf_RING"/>
</dbReference>
<evidence type="ECO:0000256" key="3">
    <source>
        <dbReference type="ARBA" id="ARBA00022679"/>
    </source>
</evidence>
<dbReference type="EC" id="2.3.2.27" evidence="2"/>
<dbReference type="PANTHER" id="PTHR46077">
    <property type="entry name" value="E3 UBIQUITIN-PROTEIN LIGASE TOPORS"/>
    <property type="match status" value="1"/>
</dbReference>
<protein>
    <recommendedName>
        <fullName evidence="2">RING-type E3 ubiquitin transferase</fullName>
        <ecNumber evidence="2">2.3.2.27</ecNumber>
    </recommendedName>
</protein>
<gene>
    <name evidence="8" type="ORF">M438DRAFT_31372</name>
</gene>